<dbReference type="Proteomes" id="UP000793456">
    <property type="component" value="Chromosome XX"/>
</dbReference>
<evidence type="ECO:0000313" key="2">
    <source>
        <dbReference type="Proteomes" id="UP000793456"/>
    </source>
</evidence>
<evidence type="ECO:0000313" key="1">
    <source>
        <dbReference type="EMBL" id="TMS05946.1"/>
    </source>
</evidence>
<proteinExistence type="predicted"/>
<keyword evidence="2" id="KW-1185">Reference proteome</keyword>
<sequence>MVHILMGSCYKTKKFLLSLAENKLGPCMLLALRGNQTMVERTRCMFSLAPWSPCGSELLRIFPRFCSGGVNEGRSPLSHYGHILVSSVPRTMKSLCSLNMNSTKLTADTYEDLKAKLPNLKDVDVRYTEAW</sequence>
<reference evidence="1" key="1">
    <citation type="submission" date="2018-11" db="EMBL/GenBank/DDBJ databases">
        <title>The sequence and de novo assembly of Larimichthys crocea genome using PacBio and Hi-C technologies.</title>
        <authorList>
            <person name="Xu P."/>
            <person name="Chen B."/>
            <person name="Zhou Z."/>
            <person name="Ke Q."/>
            <person name="Wu Y."/>
            <person name="Bai H."/>
            <person name="Pu F."/>
        </authorList>
    </citation>
    <scope>NUCLEOTIDE SEQUENCE</scope>
    <source>
        <tissue evidence="1">Muscle</tissue>
    </source>
</reference>
<protein>
    <submittedName>
        <fullName evidence="1">Uncharacterized protein</fullName>
    </submittedName>
</protein>
<name>A0ACD3QFB0_LARCR</name>
<dbReference type="EMBL" id="CM011693">
    <property type="protein sequence ID" value="TMS05946.1"/>
    <property type="molecule type" value="Genomic_DNA"/>
</dbReference>
<comment type="caution">
    <text evidence="1">The sequence shown here is derived from an EMBL/GenBank/DDBJ whole genome shotgun (WGS) entry which is preliminary data.</text>
</comment>
<organism evidence="1 2">
    <name type="scientific">Larimichthys crocea</name>
    <name type="common">Large yellow croaker</name>
    <name type="synonym">Pseudosciaena crocea</name>
    <dbReference type="NCBI Taxonomy" id="215358"/>
    <lineage>
        <taxon>Eukaryota</taxon>
        <taxon>Metazoa</taxon>
        <taxon>Chordata</taxon>
        <taxon>Craniata</taxon>
        <taxon>Vertebrata</taxon>
        <taxon>Euteleostomi</taxon>
        <taxon>Actinopterygii</taxon>
        <taxon>Neopterygii</taxon>
        <taxon>Teleostei</taxon>
        <taxon>Neoteleostei</taxon>
        <taxon>Acanthomorphata</taxon>
        <taxon>Eupercaria</taxon>
        <taxon>Sciaenidae</taxon>
        <taxon>Larimichthys</taxon>
    </lineage>
</organism>
<accession>A0ACD3QFB0</accession>
<gene>
    <name evidence="1" type="ORF">E3U43_005196</name>
</gene>